<evidence type="ECO:0000313" key="1">
    <source>
        <dbReference type="EMBL" id="JAH90392.1"/>
    </source>
</evidence>
<proteinExistence type="predicted"/>
<sequence length="48" mass="5265">MTGNKCLESHSGVCMWGCCVVQVIQLNTQWAVLKAELKIFPQASDLLA</sequence>
<dbReference type="AlphaFoldDB" id="A0A0E9WJ70"/>
<reference evidence="1" key="2">
    <citation type="journal article" date="2015" name="Fish Shellfish Immunol.">
        <title>Early steps in the European eel (Anguilla anguilla)-Vibrio vulnificus interaction in the gills: Role of the RtxA13 toxin.</title>
        <authorList>
            <person name="Callol A."/>
            <person name="Pajuelo D."/>
            <person name="Ebbesson L."/>
            <person name="Teles M."/>
            <person name="MacKenzie S."/>
            <person name="Amaro C."/>
        </authorList>
    </citation>
    <scope>NUCLEOTIDE SEQUENCE</scope>
</reference>
<organism evidence="1">
    <name type="scientific">Anguilla anguilla</name>
    <name type="common">European freshwater eel</name>
    <name type="synonym">Muraena anguilla</name>
    <dbReference type="NCBI Taxonomy" id="7936"/>
    <lineage>
        <taxon>Eukaryota</taxon>
        <taxon>Metazoa</taxon>
        <taxon>Chordata</taxon>
        <taxon>Craniata</taxon>
        <taxon>Vertebrata</taxon>
        <taxon>Euteleostomi</taxon>
        <taxon>Actinopterygii</taxon>
        <taxon>Neopterygii</taxon>
        <taxon>Teleostei</taxon>
        <taxon>Anguilliformes</taxon>
        <taxon>Anguillidae</taxon>
        <taxon>Anguilla</taxon>
    </lineage>
</organism>
<dbReference type="EMBL" id="GBXM01018185">
    <property type="protein sequence ID" value="JAH90392.1"/>
    <property type="molecule type" value="Transcribed_RNA"/>
</dbReference>
<name>A0A0E9WJ70_ANGAN</name>
<protein>
    <submittedName>
        <fullName evidence="1">Uncharacterized protein</fullName>
    </submittedName>
</protein>
<accession>A0A0E9WJ70</accession>
<reference evidence="1" key="1">
    <citation type="submission" date="2014-11" db="EMBL/GenBank/DDBJ databases">
        <authorList>
            <person name="Amaro Gonzalez C."/>
        </authorList>
    </citation>
    <scope>NUCLEOTIDE SEQUENCE</scope>
</reference>